<evidence type="ECO:0000313" key="3">
    <source>
        <dbReference type="Proteomes" id="UP000324897"/>
    </source>
</evidence>
<evidence type="ECO:0000313" key="2">
    <source>
        <dbReference type="EMBL" id="TVU37548.1"/>
    </source>
</evidence>
<name>A0A5J9VP43_9POAL</name>
<organism evidence="2 3">
    <name type="scientific">Eragrostis curvula</name>
    <name type="common">weeping love grass</name>
    <dbReference type="NCBI Taxonomy" id="38414"/>
    <lineage>
        <taxon>Eukaryota</taxon>
        <taxon>Viridiplantae</taxon>
        <taxon>Streptophyta</taxon>
        <taxon>Embryophyta</taxon>
        <taxon>Tracheophyta</taxon>
        <taxon>Spermatophyta</taxon>
        <taxon>Magnoliopsida</taxon>
        <taxon>Liliopsida</taxon>
        <taxon>Poales</taxon>
        <taxon>Poaceae</taxon>
        <taxon>PACMAD clade</taxon>
        <taxon>Chloridoideae</taxon>
        <taxon>Eragrostideae</taxon>
        <taxon>Eragrostidinae</taxon>
        <taxon>Eragrostis</taxon>
    </lineage>
</organism>
<comment type="caution">
    <text evidence="2">The sequence shown here is derived from an EMBL/GenBank/DDBJ whole genome shotgun (WGS) entry which is preliminary data.</text>
</comment>
<accession>A0A5J9VP43</accession>
<dbReference type="Gramene" id="TVU37548">
    <property type="protein sequence ID" value="TVU37548"/>
    <property type="gene ID" value="EJB05_10868"/>
</dbReference>
<dbReference type="Proteomes" id="UP000324897">
    <property type="component" value="Chromosome 4"/>
</dbReference>
<feature type="compositionally biased region" description="Basic and acidic residues" evidence="1">
    <location>
        <begin position="29"/>
        <end position="44"/>
    </location>
</feature>
<evidence type="ECO:0000256" key="1">
    <source>
        <dbReference type="SAM" id="MobiDB-lite"/>
    </source>
</evidence>
<feature type="non-terminal residue" evidence="2">
    <location>
        <position position="1"/>
    </location>
</feature>
<protein>
    <submittedName>
        <fullName evidence="2">Uncharacterized protein</fullName>
    </submittedName>
</protein>
<reference evidence="2 3" key="1">
    <citation type="journal article" date="2019" name="Sci. Rep.">
        <title>A high-quality genome of Eragrostis curvula grass provides insights into Poaceae evolution and supports new strategies to enhance forage quality.</title>
        <authorList>
            <person name="Carballo J."/>
            <person name="Santos B.A.C.M."/>
            <person name="Zappacosta D."/>
            <person name="Garbus I."/>
            <person name="Selva J.P."/>
            <person name="Gallo C.A."/>
            <person name="Diaz A."/>
            <person name="Albertini E."/>
            <person name="Caccamo M."/>
            <person name="Echenique V."/>
        </authorList>
    </citation>
    <scope>NUCLEOTIDE SEQUENCE [LARGE SCALE GENOMIC DNA]</scope>
    <source>
        <strain evidence="3">cv. Victoria</strain>
        <tissue evidence="2">Leaf</tissue>
    </source>
</reference>
<feature type="region of interest" description="Disordered" evidence="1">
    <location>
        <begin position="1"/>
        <end position="44"/>
    </location>
</feature>
<gene>
    <name evidence="2" type="ORF">EJB05_10868</name>
</gene>
<keyword evidence="3" id="KW-1185">Reference proteome</keyword>
<feature type="region of interest" description="Disordered" evidence="1">
    <location>
        <begin position="109"/>
        <end position="128"/>
    </location>
</feature>
<dbReference type="EMBL" id="RWGY01000007">
    <property type="protein sequence ID" value="TVU37548.1"/>
    <property type="molecule type" value="Genomic_DNA"/>
</dbReference>
<feature type="non-terminal residue" evidence="2">
    <location>
        <position position="205"/>
    </location>
</feature>
<proteinExistence type="predicted"/>
<dbReference type="AlphaFoldDB" id="A0A5J9VP43"/>
<sequence length="205" mass="23244">MSGRKGGKTVRSSSNKARNLPAPSDEEGPELKDDKHEENWKGQEDSELIIIGGFTVEPWQKASQYRRQWNALWSDSYGSFEDTIASCRRRGQSGYCVAVPIGHHAPYDKGDTMDGRKGSKKVGISSCREGGDKDEKYDECEKNKEESEWISKTMAPRGRIVNPWHTASQFRRQWNKLWSGPYGSFEDTSEFHRSPIHPLSSQACL</sequence>